<feature type="region of interest" description="Disordered" evidence="1">
    <location>
        <begin position="65"/>
        <end position="127"/>
    </location>
</feature>
<proteinExistence type="predicted"/>
<dbReference type="InParanoid" id="C3Y8N6"/>
<sequence>MPAIMCNLRLFFPFHWRHNDDQPQSSLFFYDDILIPYVPFHRIPFDIDPADNNVVHLPAEYDHERDHPLLFPDDNRYHDDSDENRHHYDFDDNRNRPYPDNDRHFPDPTDNRYRYDSESDDDLNRPN</sequence>
<name>C3Y8N6_BRAFL</name>
<reference evidence="2" key="1">
    <citation type="journal article" date="2008" name="Nature">
        <title>The amphioxus genome and the evolution of the chordate karyotype.</title>
        <authorList>
            <consortium name="US DOE Joint Genome Institute (JGI-PGF)"/>
            <person name="Putnam N.H."/>
            <person name="Butts T."/>
            <person name="Ferrier D.E.K."/>
            <person name="Furlong R.F."/>
            <person name="Hellsten U."/>
            <person name="Kawashima T."/>
            <person name="Robinson-Rechavi M."/>
            <person name="Shoguchi E."/>
            <person name="Terry A."/>
            <person name="Yu J.-K."/>
            <person name="Benito-Gutierrez E.L."/>
            <person name="Dubchak I."/>
            <person name="Garcia-Fernandez J."/>
            <person name="Gibson-Brown J.J."/>
            <person name="Grigoriev I.V."/>
            <person name="Horton A.C."/>
            <person name="de Jong P.J."/>
            <person name="Jurka J."/>
            <person name="Kapitonov V.V."/>
            <person name="Kohara Y."/>
            <person name="Kuroki Y."/>
            <person name="Lindquist E."/>
            <person name="Lucas S."/>
            <person name="Osoegawa K."/>
            <person name="Pennacchio L.A."/>
            <person name="Salamov A.A."/>
            <person name="Satou Y."/>
            <person name="Sauka-Spengler T."/>
            <person name="Schmutz J."/>
            <person name="Shin-I T."/>
            <person name="Toyoda A."/>
            <person name="Bronner-Fraser M."/>
            <person name="Fujiyama A."/>
            <person name="Holland L.Z."/>
            <person name="Holland P.W.H."/>
            <person name="Satoh N."/>
            <person name="Rokhsar D.S."/>
        </authorList>
    </citation>
    <scope>NUCLEOTIDE SEQUENCE [LARGE SCALE GENOMIC DNA]</scope>
    <source>
        <strain evidence="2">S238N-H82</strain>
        <tissue evidence="2">Testes</tissue>
    </source>
</reference>
<dbReference type="EMBL" id="GG666491">
    <property type="protein sequence ID" value="EEN63473.1"/>
    <property type="molecule type" value="Genomic_DNA"/>
</dbReference>
<dbReference type="AlphaFoldDB" id="C3Y8N6"/>
<organism>
    <name type="scientific">Branchiostoma floridae</name>
    <name type="common">Florida lancelet</name>
    <name type="synonym">Amphioxus</name>
    <dbReference type="NCBI Taxonomy" id="7739"/>
    <lineage>
        <taxon>Eukaryota</taxon>
        <taxon>Metazoa</taxon>
        <taxon>Chordata</taxon>
        <taxon>Cephalochordata</taxon>
        <taxon>Leptocardii</taxon>
        <taxon>Amphioxiformes</taxon>
        <taxon>Branchiostomatidae</taxon>
        <taxon>Branchiostoma</taxon>
    </lineage>
</organism>
<accession>C3Y8N6</accession>
<gene>
    <name evidence="2" type="ORF">BRAFLDRAFT_69895</name>
</gene>
<protein>
    <submittedName>
        <fullName evidence="2">Uncharacterized protein</fullName>
    </submittedName>
</protein>
<evidence type="ECO:0000313" key="2">
    <source>
        <dbReference type="EMBL" id="EEN63473.1"/>
    </source>
</evidence>
<evidence type="ECO:0000256" key="1">
    <source>
        <dbReference type="SAM" id="MobiDB-lite"/>
    </source>
</evidence>